<sequence length="52" mass="6167">MRRKLRNQIPDNKQKAPASLKAGAFLVLKPRCSFFASRYGKLEIEYKKRKRE</sequence>
<protein>
    <submittedName>
        <fullName evidence="1">Uncharacterized protein</fullName>
    </submittedName>
</protein>
<reference evidence="1 2" key="1">
    <citation type="journal article" date="2016" name="Front. Microbiol.">
        <title>High-Level Heat Resistance of Spores of Bacillus amyloliquefaciens and Bacillus licheniformis Results from the Presence of a spoVA Operon in a Tn1546 Transposon.</title>
        <authorList>
            <person name="Berendsen E.M."/>
            <person name="Koning R.A."/>
            <person name="Boekhorst J."/>
            <person name="de Jong A."/>
            <person name="Kuipers O.P."/>
            <person name="Wells-Bennik M.H."/>
        </authorList>
    </citation>
    <scope>NUCLEOTIDE SEQUENCE [LARGE SCALE GENOMIC DNA]</scope>
    <source>
        <strain evidence="1 2">B4121</strain>
    </source>
</reference>
<dbReference type="Proteomes" id="UP000185604">
    <property type="component" value="Unassembled WGS sequence"/>
</dbReference>
<proteinExistence type="predicted"/>
<dbReference type="EMBL" id="LKPO01000016">
    <property type="protein sequence ID" value="OLF92595.1"/>
    <property type="molecule type" value="Genomic_DNA"/>
</dbReference>
<gene>
    <name evidence="1" type="ORF">B4121_2283</name>
</gene>
<evidence type="ECO:0000313" key="2">
    <source>
        <dbReference type="Proteomes" id="UP000185604"/>
    </source>
</evidence>
<evidence type="ECO:0000313" key="1">
    <source>
        <dbReference type="EMBL" id="OLF92595.1"/>
    </source>
</evidence>
<dbReference type="AlphaFoldDB" id="A0A7Z1B3K1"/>
<organism evidence="1 2">
    <name type="scientific">Bacillus paralicheniformis</name>
    <dbReference type="NCBI Taxonomy" id="1648923"/>
    <lineage>
        <taxon>Bacteria</taxon>
        <taxon>Bacillati</taxon>
        <taxon>Bacillota</taxon>
        <taxon>Bacilli</taxon>
        <taxon>Bacillales</taxon>
        <taxon>Bacillaceae</taxon>
        <taxon>Bacillus</taxon>
    </lineage>
</organism>
<comment type="caution">
    <text evidence="1">The sequence shown here is derived from an EMBL/GenBank/DDBJ whole genome shotgun (WGS) entry which is preliminary data.</text>
</comment>
<name>A0A7Z1B3K1_9BACI</name>
<accession>A0A7Z1B3K1</accession>